<keyword evidence="4" id="KW-0408">Iron</keyword>
<feature type="domain" description="Rieske" evidence="7">
    <location>
        <begin position="19"/>
        <end position="119"/>
    </location>
</feature>
<gene>
    <name evidence="8" type="primary">nirD</name>
    <name evidence="8" type="ORF">HT102_09145</name>
</gene>
<keyword evidence="1" id="KW-0001">2Fe-2S</keyword>
<keyword evidence="6" id="KW-0534">Nitrate assimilation</keyword>
<keyword evidence="9" id="KW-1185">Reference proteome</keyword>
<organism evidence="8 9">
    <name type="scientific">Lolliginicoccus lacisalsi</name>
    <dbReference type="NCBI Taxonomy" id="2742202"/>
    <lineage>
        <taxon>Bacteria</taxon>
        <taxon>Bacillati</taxon>
        <taxon>Actinomycetota</taxon>
        <taxon>Actinomycetes</taxon>
        <taxon>Mycobacteriales</taxon>
        <taxon>Hoyosellaceae</taxon>
        <taxon>Lolliginicoccus</taxon>
    </lineage>
</organism>
<dbReference type="Gene3D" id="2.102.10.10">
    <property type="entry name" value="Rieske [2Fe-2S] iron-sulphur domain"/>
    <property type="match status" value="1"/>
</dbReference>
<dbReference type="NCBIfam" id="TIGR02378">
    <property type="entry name" value="nirD_assim_sml"/>
    <property type="match status" value="1"/>
</dbReference>
<dbReference type="GO" id="GO:0046872">
    <property type="term" value="F:metal ion binding"/>
    <property type="evidence" value="ECO:0007669"/>
    <property type="project" value="UniProtKB-KW"/>
</dbReference>
<protein>
    <submittedName>
        <fullName evidence="8">Nitrite reductase small subunit NirD</fullName>
    </submittedName>
</protein>
<evidence type="ECO:0000256" key="6">
    <source>
        <dbReference type="ARBA" id="ARBA00023063"/>
    </source>
</evidence>
<dbReference type="PANTHER" id="PTHR40562">
    <property type="match status" value="1"/>
</dbReference>
<dbReference type="PROSITE" id="PS51300">
    <property type="entry name" value="NIRD"/>
    <property type="match status" value="1"/>
</dbReference>
<reference evidence="8" key="1">
    <citation type="submission" date="2020-09" db="EMBL/GenBank/DDBJ databases">
        <title>Hoyosella lacisalsi sp. nov., a halotolerant actinobacterium isolated from soil of Lake Gudzhirganskoe.</title>
        <authorList>
            <person name="Yang Q."/>
            <person name="Guo P.Y."/>
            <person name="Liu S.W."/>
            <person name="Li F.N."/>
            <person name="Sun C.H."/>
        </authorList>
    </citation>
    <scope>NUCLEOTIDE SEQUENCE</scope>
    <source>
        <strain evidence="8">G463</strain>
    </source>
</reference>
<dbReference type="CDD" id="cd03529">
    <property type="entry name" value="Rieske_NirD"/>
    <property type="match status" value="1"/>
</dbReference>
<accession>A0A927JE17</accession>
<keyword evidence="2" id="KW-0479">Metal-binding</keyword>
<dbReference type="InterPro" id="IPR012748">
    <property type="entry name" value="Rieske-like_NirD"/>
</dbReference>
<dbReference type="InterPro" id="IPR036922">
    <property type="entry name" value="Rieske_2Fe-2S_sf"/>
</dbReference>
<evidence type="ECO:0000259" key="7">
    <source>
        <dbReference type="PROSITE" id="PS51296"/>
    </source>
</evidence>
<comment type="caution">
    <text evidence="8">The sequence shown here is derived from an EMBL/GenBank/DDBJ whole genome shotgun (WGS) entry which is preliminary data.</text>
</comment>
<evidence type="ECO:0000313" key="8">
    <source>
        <dbReference type="EMBL" id="MBD8506652.1"/>
    </source>
</evidence>
<dbReference type="SUPFAM" id="SSF50022">
    <property type="entry name" value="ISP domain"/>
    <property type="match status" value="1"/>
</dbReference>
<dbReference type="AlphaFoldDB" id="A0A927JE17"/>
<dbReference type="GO" id="GO:0042128">
    <property type="term" value="P:nitrate assimilation"/>
    <property type="evidence" value="ECO:0007669"/>
    <property type="project" value="UniProtKB-KW"/>
</dbReference>
<evidence type="ECO:0000256" key="1">
    <source>
        <dbReference type="ARBA" id="ARBA00022714"/>
    </source>
</evidence>
<proteinExistence type="predicted"/>
<dbReference type="GO" id="GO:0016705">
    <property type="term" value="F:oxidoreductase activity, acting on paired donors, with incorporation or reduction of molecular oxygen"/>
    <property type="evidence" value="ECO:0007669"/>
    <property type="project" value="UniProtKB-ARBA"/>
</dbReference>
<evidence type="ECO:0000256" key="4">
    <source>
        <dbReference type="ARBA" id="ARBA00023004"/>
    </source>
</evidence>
<evidence type="ECO:0000313" key="9">
    <source>
        <dbReference type="Proteomes" id="UP000642993"/>
    </source>
</evidence>
<dbReference type="GO" id="GO:0051537">
    <property type="term" value="F:2 iron, 2 sulfur cluster binding"/>
    <property type="evidence" value="ECO:0007669"/>
    <property type="project" value="UniProtKB-KW"/>
</dbReference>
<keyword evidence="3" id="KW-0560">Oxidoreductase</keyword>
<evidence type="ECO:0000256" key="2">
    <source>
        <dbReference type="ARBA" id="ARBA00022723"/>
    </source>
</evidence>
<dbReference type="EMBL" id="JACYWE010000004">
    <property type="protein sequence ID" value="MBD8506652.1"/>
    <property type="molecule type" value="Genomic_DNA"/>
</dbReference>
<dbReference type="GO" id="GO:0008942">
    <property type="term" value="F:nitrite reductase [NAD(P)H] activity"/>
    <property type="evidence" value="ECO:0007669"/>
    <property type="project" value="InterPro"/>
</dbReference>
<dbReference type="GO" id="GO:0004497">
    <property type="term" value="F:monooxygenase activity"/>
    <property type="evidence" value="ECO:0007669"/>
    <property type="project" value="UniProtKB-ARBA"/>
</dbReference>
<evidence type="ECO:0000256" key="3">
    <source>
        <dbReference type="ARBA" id="ARBA00023002"/>
    </source>
</evidence>
<name>A0A927JE17_9ACTN</name>
<dbReference type="InterPro" id="IPR017881">
    <property type="entry name" value="NirD"/>
</dbReference>
<keyword evidence="5" id="KW-0411">Iron-sulfur</keyword>
<dbReference type="Pfam" id="PF13806">
    <property type="entry name" value="Rieske_2"/>
    <property type="match status" value="1"/>
</dbReference>
<dbReference type="PANTHER" id="PTHR40562:SF1">
    <property type="entry name" value="NITRITE REDUCTASE (NADH) SMALL SUBUNIT"/>
    <property type="match status" value="1"/>
</dbReference>
<dbReference type="PROSITE" id="PS51296">
    <property type="entry name" value="RIESKE"/>
    <property type="match status" value="1"/>
</dbReference>
<evidence type="ECO:0000256" key="5">
    <source>
        <dbReference type="ARBA" id="ARBA00023014"/>
    </source>
</evidence>
<dbReference type="InterPro" id="IPR017941">
    <property type="entry name" value="Rieske_2Fe-2S"/>
</dbReference>
<dbReference type="Proteomes" id="UP000642993">
    <property type="component" value="Unassembled WGS sequence"/>
</dbReference>
<sequence length="131" mass="14277">MTALDFRQPVPGEDTAWTRACAYEFLIPNRGVAVLLPGNEQVALFRLDDGTLRAVGNIDPFMNAAVMSRGIVGDRKGTPVVASPLLKQAFSLETGACLDDESMALPVYDVRISEGMVEVRPADPRWRDEVA</sequence>
<dbReference type="RefSeq" id="WP_192039096.1">
    <property type="nucleotide sequence ID" value="NZ_JACYWE010000004.1"/>
</dbReference>